<evidence type="ECO:0000256" key="2">
    <source>
        <dbReference type="SAM" id="Phobius"/>
    </source>
</evidence>
<evidence type="ECO:0000313" key="3">
    <source>
        <dbReference type="EMBL" id="EMR66873.1"/>
    </source>
</evidence>
<keyword evidence="4" id="KW-1185">Reference proteome</keyword>
<sequence>MGPWKKATIVFTVFLGVMFTIALFIFVICRISTKRVDQVEDGLAQSNAAHETEMATLNQRLDQIEGRTRATEAQGEPLSTARPLPVPPVNPSRGFGAGPVRLGIPRSPFMRFPVFSSGNFTIGSLSQSLVDTLSPQKRRSNANEKPGNRNSVAAQSELSNDWITQNDIEVDITQVTDAGIRESIDAPEPGRKVDKGKGKEREIIDDAPGPSRKIDKGKGKALAYESQNETKRSRSDSYTLFPPVHTRTSHLPADTYPDSIIPAPLNIVKGSGARLEYELPASGTSSSLRRAATTTEGARVAQNRTRSRSHTVGRDPLPLAPKGRVFEGPEFVESTC</sequence>
<keyword evidence="2" id="KW-1133">Transmembrane helix</keyword>
<feature type="compositionally biased region" description="Basic and acidic residues" evidence="1">
    <location>
        <begin position="184"/>
        <end position="204"/>
    </location>
</feature>
<accession>M7SQU7</accession>
<evidence type="ECO:0000313" key="4">
    <source>
        <dbReference type="Proteomes" id="UP000012174"/>
    </source>
</evidence>
<protein>
    <submittedName>
        <fullName evidence="3">Uncharacterized protein</fullName>
    </submittedName>
</protein>
<dbReference type="KEGG" id="ela:UCREL1_6134"/>
<dbReference type="EMBL" id="KB706576">
    <property type="protein sequence ID" value="EMR66873.1"/>
    <property type="molecule type" value="Genomic_DNA"/>
</dbReference>
<feature type="transmembrane region" description="Helical" evidence="2">
    <location>
        <begin position="7"/>
        <end position="28"/>
    </location>
</feature>
<feature type="region of interest" description="Disordered" evidence="1">
    <location>
        <begin position="131"/>
        <end position="156"/>
    </location>
</feature>
<dbReference type="AlphaFoldDB" id="M7SQU7"/>
<feature type="region of interest" description="Disordered" evidence="1">
    <location>
        <begin position="184"/>
        <end position="219"/>
    </location>
</feature>
<keyword evidence="2" id="KW-0812">Transmembrane</keyword>
<dbReference type="Proteomes" id="UP000012174">
    <property type="component" value="Unassembled WGS sequence"/>
</dbReference>
<gene>
    <name evidence="3" type="ORF">UCREL1_6134</name>
</gene>
<feature type="region of interest" description="Disordered" evidence="1">
    <location>
        <begin position="283"/>
        <end position="336"/>
    </location>
</feature>
<feature type="region of interest" description="Disordered" evidence="1">
    <location>
        <begin position="69"/>
        <end position="91"/>
    </location>
</feature>
<dbReference type="HOGENOM" id="CLU_826481_0_0_1"/>
<proteinExistence type="predicted"/>
<feature type="compositionally biased region" description="Low complexity" evidence="1">
    <location>
        <begin position="283"/>
        <end position="295"/>
    </location>
</feature>
<evidence type="ECO:0000256" key="1">
    <source>
        <dbReference type="SAM" id="MobiDB-lite"/>
    </source>
</evidence>
<name>M7SQU7_EUTLA</name>
<organism evidence="3 4">
    <name type="scientific">Eutypa lata (strain UCR-EL1)</name>
    <name type="common">Grapevine dieback disease fungus</name>
    <name type="synonym">Eutypa armeniacae</name>
    <dbReference type="NCBI Taxonomy" id="1287681"/>
    <lineage>
        <taxon>Eukaryota</taxon>
        <taxon>Fungi</taxon>
        <taxon>Dikarya</taxon>
        <taxon>Ascomycota</taxon>
        <taxon>Pezizomycotina</taxon>
        <taxon>Sordariomycetes</taxon>
        <taxon>Xylariomycetidae</taxon>
        <taxon>Xylariales</taxon>
        <taxon>Diatrypaceae</taxon>
        <taxon>Eutypa</taxon>
    </lineage>
</organism>
<reference evidence="4" key="1">
    <citation type="journal article" date="2013" name="Genome Announc.">
        <title>Draft genome sequence of the grapevine dieback fungus Eutypa lata UCR-EL1.</title>
        <authorList>
            <person name="Blanco-Ulate B."/>
            <person name="Rolshausen P.E."/>
            <person name="Cantu D."/>
        </authorList>
    </citation>
    <scope>NUCLEOTIDE SEQUENCE [LARGE SCALE GENOMIC DNA]</scope>
    <source>
        <strain evidence="4">UCR-EL1</strain>
    </source>
</reference>
<keyword evidence="2" id="KW-0472">Membrane</keyword>